<accession>A0A0V1AHC8</accession>
<name>A0A0V1AHC8_TRISP</name>
<comment type="caution">
    <text evidence="1">The sequence shown here is derived from an EMBL/GenBank/DDBJ whole genome shotgun (WGS) entry which is preliminary data.</text>
</comment>
<evidence type="ECO:0000313" key="2">
    <source>
        <dbReference type="Proteomes" id="UP000054776"/>
    </source>
</evidence>
<evidence type="ECO:0000313" key="1">
    <source>
        <dbReference type="EMBL" id="KRY24214.1"/>
    </source>
</evidence>
<organism evidence="1 2">
    <name type="scientific">Trichinella spiralis</name>
    <name type="common">Trichina worm</name>
    <dbReference type="NCBI Taxonomy" id="6334"/>
    <lineage>
        <taxon>Eukaryota</taxon>
        <taxon>Metazoa</taxon>
        <taxon>Ecdysozoa</taxon>
        <taxon>Nematoda</taxon>
        <taxon>Enoplea</taxon>
        <taxon>Dorylaimia</taxon>
        <taxon>Trichinellida</taxon>
        <taxon>Trichinellidae</taxon>
        <taxon>Trichinella</taxon>
    </lineage>
</organism>
<gene>
    <name evidence="1" type="ORF">T01_11054</name>
</gene>
<proteinExistence type="predicted"/>
<reference evidence="1 2" key="1">
    <citation type="submission" date="2015-01" db="EMBL/GenBank/DDBJ databases">
        <title>Evolution of Trichinella species and genotypes.</title>
        <authorList>
            <person name="Korhonen P.K."/>
            <person name="Edoardo P."/>
            <person name="Giuseppe L.R."/>
            <person name="Gasser R.B."/>
        </authorList>
    </citation>
    <scope>NUCLEOTIDE SEQUENCE [LARGE SCALE GENOMIC DNA]</scope>
    <source>
        <strain evidence="1">ISS3</strain>
    </source>
</reference>
<dbReference type="AlphaFoldDB" id="A0A0V1AHC8"/>
<dbReference type="InParanoid" id="A0A0V1AHC8"/>
<dbReference type="Proteomes" id="UP000054776">
    <property type="component" value="Unassembled WGS sequence"/>
</dbReference>
<dbReference type="EMBL" id="JYDH01001920">
    <property type="protein sequence ID" value="KRY24214.1"/>
    <property type="molecule type" value="Genomic_DNA"/>
</dbReference>
<sequence length="30" mass="3453">MVSKARYSAHFDTKLRSIVVFFGSEKTSFI</sequence>
<keyword evidence="2" id="KW-1185">Reference proteome</keyword>
<protein>
    <submittedName>
        <fullName evidence="1">Uncharacterized protein</fullName>
    </submittedName>
</protein>